<dbReference type="Pfam" id="PF05050">
    <property type="entry name" value="Methyltransf_21"/>
    <property type="match status" value="1"/>
</dbReference>
<dbReference type="RefSeq" id="WP_197534721.1">
    <property type="nucleotide sequence ID" value="NZ_CP036276.1"/>
</dbReference>
<dbReference type="NCBIfam" id="TIGR01444">
    <property type="entry name" value="fkbM_fam"/>
    <property type="match status" value="1"/>
</dbReference>
<dbReference type="GO" id="GO:0032259">
    <property type="term" value="P:methylation"/>
    <property type="evidence" value="ECO:0007669"/>
    <property type="project" value="UniProtKB-KW"/>
</dbReference>
<dbReference type="InterPro" id="IPR006342">
    <property type="entry name" value="FkbM_mtfrase"/>
</dbReference>
<dbReference type="PANTHER" id="PTHR36973">
    <property type="entry name" value="SLL1456 PROTEIN-RELATED"/>
    <property type="match status" value="1"/>
</dbReference>
<dbReference type="PANTHER" id="PTHR36973:SF4">
    <property type="entry name" value="NODULATION PROTEIN"/>
    <property type="match status" value="1"/>
</dbReference>
<accession>A0A517ZKK5</accession>
<proteinExistence type="predicted"/>
<organism evidence="2 3">
    <name type="scientific">Symmachiella dynata</name>
    <dbReference type="NCBI Taxonomy" id="2527995"/>
    <lineage>
        <taxon>Bacteria</taxon>
        <taxon>Pseudomonadati</taxon>
        <taxon>Planctomycetota</taxon>
        <taxon>Planctomycetia</taxon>
        <taxon>Planctomycetales</taxon>
        <taxon>Planctomycetaceae</taxon>
        <taxon>Symmachiella</taxon>
    </lineage>
</organism>
<keyword evidence="2" id="KW-0489">Methyltransferase</keyword>
<reference evidence="2 3" key="1">
    <citation type="submission" date="2019-02" db="EMBL/GenBank/DDBJ databases">
        <title>Deep-cultivation of Planctomycetes and their phenomic and genomic characterization uncovers novel biology.</title>
        <authorList>
            <person name="Wiegand S."/>
            <person name="Jogler M."/>
            <person name="Boedeker C."/>
            <person name="Pinto D."/>
            <person name="Vollmers J."/>
            <person name="Rivas-Marin E."/>
            <person name="Kohn T."/>
            <person name="Peeters S.H."/>
            <person name="Heuer A."/>
            <person name="Rast P."/>
            <person name="Oberbeckmann S."/>
            <person name="Bunk B."/>
            <person name="Jeske O."/>
            <person name="Meyerdierks A."/>
            <person name="Storesund J.E."/>
            <person name="Kallscheuer N."/>
            <person name="Luecker S."/>
            <person name="Lage O.M."/>
            <person name="Pohl T."/>
            <person name="Merkel B.J."/>
            <person name="Hornburger P."/>
            <person name="Mueller R.-W."/>
            <person name="Bruemmer F."/>
            <person name="Labrenz M."/>
            <person name="Spormann A.M."/>
            <person name="Op den Camp H."/>
            <person name="Overmann J."/>
            <person name="Amann R."/>
            <person name="Jetten M.S.M."/>
            <person name="Mascher T."/>
            <person name="Medema M.H."/>
            <person name="Devos D.P."/>
            <person name="Kaster A.-K."/>
            <person name="Ovreas L."/>
            <person name="Rohde M."/>
            <person name="Galperin M.Y."/>
            <person name="Jogler C."/>
        </authorList>
    </citation>
    <scope>NUCLEOTIDE SEQUENCE [LARGE SCALE GENOMIC DNA]</scope>
    <source>
        <strain evidence="2 3">Mal52</strain>
    </source>
</reference>
<dbReference type="GO" id="GO:0008171">
    <property type="term" value="F:O-methyltransferase activity"/>
    <property type="evidence" value="ECO:0007669"/>
    <property type="project" value="TreeGrafter"/>
</dbReference>
<dbReference type="AlphaFoldDB" id="A0A517ZKK5"/>
<dbReference type="SUPFAM" id="SSF53335">
    <property type="entry name" value="S-adenosyl-L-methionine-dependent methyltransferases"/>
    <property type="match status" value="1"/>
</dbReference>
<gene>
    <name evidence="2" type="primary">noeI_1</name>
    <name evidence="2" type="ORF">Mal52_14930</name>
</gene>
<dbReference type="Proteomes" id="UP000319383">
    <property type="component" value="Chromosome"/>
</dbReference>
<sequence>MFDITSILGDALSEISIVDIGAMDVGGDTSFQSLLDRGLAHLVGFEPIEEECEKLNQQSADHLTYLPNFVGDGKVHPFYITQAAMSSSLYEPNLPLLGHFQHLEEYMRVVQTAQVQTRRLDEISEVGDVDLLKVDVDGAELDVFRGASRVLKDTLVVQTEVHFVPLYKQAPLFADVDSHLREQGFLFHQFEGHAGRAFKPLMLSNQPYRGFGQWLWADAVYVKSFESFGELAAEKLLNLAVILHEVYRSYDMAALALQHYDALTGCNIQQIYLNRLAGGDTAAA</sequence>
<dbReference type="EMBL" id="CP036276">
    <property type="protein sequence ID" value="QDU43022.1"/>
    <property type="molecule type" value="Genomic_DNA"/>
</dbReference>
<keyword evidence="3" id="KW-1185">Reference proteome</keyword>
<evidence type="ECO:0000259" key="1">
    <source>
        <dbReference type="Pfam" id="PF05050"/>
    </source>
</evidence>
<dbReference type="Gene3D" id="3.40.50.150">
    <property type="entry name" value="Vaccinia Virus protein VP39"/>
    <property type="match status" value="1"/>
</dbReference>
<name>A0A517ZKK5_9PLAN</name>
<protein>
    <submittedName>
        <fullName evidence="2">2-O-methyltransferase NoeI</fullName>
        <ecNumber evidence="2">2.1.1.-</ecNumber>
    </submittedName>
</protein>
<evidence type="ECO:0000313" key="3">
    <source>
        <dbReference type="Proteomes" id="UP000319383"/>
    </source>
</evidence>
<dbReference type="KEGG" id="sdyn:Mal52_14930"/>
<dbReference type="InterPro" id="IPR053188">
    <property type="entry name" value="FkbM_Methyltransferase"/>
</dbReference>
<keyword evidence="2" id="KW-0808">Transferase</keyword>
<evidence type="ECO:0000313" key="2">
    <source>
        <dbReference type="EMBL" id="QDU43022.1"/>
    </source>
</evidence>
<dbReference type="EC" id="2.1.1.-" evidence="2"/>
<dbReference type="InterPro" id="IPR029063">
    <property type="entry name" value="SAM-dependent_MTases_sf"/>
</dbReference>
<feature type="domain" description="Methyltransferase FkbM" evidence="1">
    <location>
        <begin position="19"/>
        <end position="186"/>
    </location>
</feature>